<accession>A0ABR3G444</accession>
<organism evidence="1 2">
    <name type="scientific">Discina gigas</name>
    <dbReference type="NCBI Taxonomy" id="1032678"/>
    <lineage>
        <taxon>Eukaryota</taxon>
        <taxon>Fungi</taxon>
        <taxon>Dikarya</taxon>
        <taxon>Ascomycota</taxon>
        <taxon>Pezizomycotina</taxon>
        <taxon>Pezizomycetes</taxon>
        <taxon>Pezizales</taxon>
        <taxon>Discinaceae</taxon>
        <taxon>Discina</taxon>
    </lineage>
</organism>
<evidence type="ECO:0000313" key="1">
    <source>
        <dbReference type="EMBL" id="KAL0630718.1"/>
    </source>
</evidence>
<name>A0ABR3G444_9PEZI</name>
<protein>
    <submittedName>
        <fullName evidence="1">Uncharacterized protein</fullName>
    </submittedName>
</protein>
<keyword evidence="2" id="KW-1185">Reference proteome</keyword>
<evidence type="ECO:0000313" key="2">
    <source>
        <dbReference type="Proteomes" id="UP001447188"/>
    </source>
</evidence>
<dbReference type="Proteomes" id="UP001447188">
    <property type="component" value="Unassembled WGS sequence"/>
</dbReference>
<comment type="caution">
    <text evidence="1">The sequence shown here is derived from an EMBL/GenBank/DDBJ whole genome shotgun (WGS) entry which is preliminary data.</text>
</comment>
<reference evidence="1 2" key="1">
    <citation type="submission" date="2024-02" db="EMBL/GenBank/DDBJ databases">
        <title>Discinaceae phylogenomics.</title>
        <authorList>
            <person name="Dirks A.C."/>
            <person name="James T.Y."/>
        </authorList>
    </citation>
    <scope>NUCLEOTIDE SEQUENCE [LARGE SCALE GENOMIC DNA]</scope>
    <source>
        <strain evidence="1 2">ACD0624</strain>
    </source>
</reference>
<dbReference type="EMBL" id="JBBBZM010000404">
    <property type="protein sequence ID" value="KAL0630718.1"/>
    <property type="molecule type" value="Genomic_DNA"/>
</dbReference>
<sequence>MPRNASGAMARLRWELTRFDKNPLQDAPIGVCNGQPSSAGQILLDCPIWSAERANLTEKSTGPTTCDNITYDEIEPRELLTFLNAVGIIKARKIITAYEDTRNADYELEADI</sequence>
<proteinExistence type="predicted"/>
<gene>
    <name evidence="1" type="ORF">Q9L58_010432</name>
</gene>